<evidence type="ECO:0000313" key="2">
    <source>
        <dbReference type="EMBL" id="KPU43345.1"/>
    </source>
</evidence>
<reference evidence="2 3" key="1">
    <citation type="submission" date="2015-09" db="EMBL/GenBank/DDBJ databases">
        <title>Genome sequence of Oxobacter pfennigii DSM 3222.</title>
        <authorList>
            <person name="Poehlein A."/>
            <person name="Bengelsdorf F.R."/>
            <person name="Schiel-Bengelsdorf B."/>
            <person name="Duerre P."/>
            <person name="Daniel R."/>
        </authorList>
    </citation>
    <scope>NUCLEOTIDE SEQUENCE [LARGE SCALE GENOMIC DNA]</scope>
    <source>
        <strain evidence="2 3">DSM 3222</strain>
    </source>
</reference>
<feature type="domain" description="Nitrogenase/oxidoreductase component 1" evidence="1">
    <location>
        <begin position="14"/>
        <end position="424"/>
    </location>
</feature>
<dbReference type="Gene3D" id="3.40.50.1980">
    <property type="entry name" value="Nitrogenase molybdenum iron protein domain"/>
    <property type="match status" value="2"/>
</dbReference>
<dbReference type="OrthoDB" id="9802175at2"/>
<dbReference type="STRING" id="36849.OXPF_27860"/>
<organism evidence="2 3">
    <name type="scientific">Oxobacter pfennigii</name>
    <dbReference type="NCBI Taxonomy" id="36849"/>
    <lineage>
        <taxon>Bacteria</taxon>
        <taxon>Bacillati</taxon>
        <taxon>Bacillota</taxon>
        <taxon>Clostridia</taxon>
        <taxon>Eubacteriales</taxon>
        <taxon>Clostridiaceae</taxon>
        <taxon>Oxobacter</taxon>
    </lineage>
</organism>
<dbReference type="Pfam" id="PF00148">
    <property type="entry name" value="Oxidored_nitro"/>
    <property type="match status" value="1"/>
</dbReference>
<dbReference type="Proteomes" id="UP000050326">
    <property type="component" value="Unassembled WGS sequence"/>
</dbReference>
<dbReference type="EMBL" id="LKET01000039">
    <property type="protein sequence ID" value="KPU43345.1"/>
    <property type="molecule type" value="Genomic_DNA"/>
</dbReference>
<dbReference type="InterPro" id="IPR049939">
    <property type="entry name" value="NifE-like"/>
</dbReference>
<protein>
    <submittedName>
        <fullName evidence="2">Nitrogenase vanadium-iron protein alpha chain</fullName>
        <ecNumber evidence="2">1.18.6.1</ecNumber>
    </submittedName>
</protein>
<sequence length="430" mass="47471">MTFYSENISPDNLTGAVFAIEGIKDACVILNGPTGCKFYHSAVSDSQYLRSLSFDPLEYSEDFYFGQPRVPSTYLDSHDYVFGSGEKLTAILRSVTKKNFKLIAVINSPGAALIGDDLEKFLQQEVSGIYCFSMENTGYSGSFGVGYQNAIMKVMDTITMCPKSTRKKTVNLIGLCIYQKYFESNYKAIEALLNLCGIEVISALGATDSVETITHAPEAQLNVVLYPEYGMKIAEKFKAEYEIPYIVPDEGPPIGFDAAEAFIRQVCIALDANPEKAIEVIERARARAYLFLARYSSLLGLPKGSLFSVKAEASVAYALTKWLCTYLGMIPAAVSILPEADTSFNIKLKDFLTGISYEEVLDRPIIETPTHMLFADGSTISQLKLNDDTFCGVEIAMPTLGYVDVTEKFLFGERGALFLLEQVINGLRFI</sequence>
<name>A0A0P8WLM6_9CLOT</name>
<dbReference type="PATRIC" id="fig|36849.3.peg.2945"/>
<dbReference type="AlphaFoldDB" id="A0A0P8WLM6"/>
<keyword evidence="3" id="KW-1185">Reference proteome</keyword>
<dbReference type="GO" id="GO:0016163">
    <property type="term" value="F:nitrogenase activity"/>
    <property type="evidence" value="ECO:0007669"/>
    <property type="project" value="UniProtKB-EC"/>
</dbReference>
<dbReference type="SUPFAM" id="SSF53807">
    <property type="entry name" value="Helical backbone' metal receptor"/>
    <property type="match status" value="1"/>
</dbReference>
<dbReference type="InterPro" id="IPR000510">
    <property type="entry name" value="Nase/OxRdtase_comp1"/>
</dbReference>
<evidence type="ECO:0000259" key="1">
    <source>
        <dbReference type="Pfam" id="PF00148"/>
    </source>
</evidence>
<keyword evidence="2" id="KW-0560">Oxidoreductase</keyword>
<dbReference type="PANTHER" id="PTHR42956">
    <property type="entry name" value="NITROGENASE IRON-MOLYBDENUM COFACTOR BIOSYNTHESIS PROTEIN NIFE"/>
    <property type="match status" value="1"/>
</dbReference>
<evidence type="ECO:0000313" key="3">
    <source>
        <dbReference type="Proteomes" id="UP000050326"/>
    </source>
</evidence>
<accession>A0A0P8WLM6</accession>
<gene>
    <name evidence="2" type="primary">vnfD_2</name>
    <name evidence="2" type="ORF">OXPF_27860</name>
</gene>
<dbReference type="RefSeq" id="WP_054875798.1">
    <property type="nucleotide sequence ID" value="NZ_LKET01000039.1"/>
</dbReference>
<dbReference type="CDD" id="cd00316">
    <property type="entry name" value="Oxidoreductase_nitrogenase"/>
    <property type="match status" value="1"/>
</dbReference>
<dbReference type="PANTHER" id="PTHR42956:SF1">
    <property type="entry name" value="NITROGENASE IRON-MOLYBDENUM COFACTOR BIOSYNTHESIS PROTEIN NIFE"/>
    <property type="match status" value="1"/>
</dbReference>
<comment type="caution">
    <text evidence="2">The sequence shown here is derived from an EMBL/GenBank/DDBJ whole genome shotgun (WGS) entry which is preliminary data.</text>
</comment>
<proteinExistence type="predicted"/>
<dbReference type="EC" id="1.18.6.1" evidence="2"/>